<evidence type="ECO:0000259" key="5">
    <source>
        <dbReference type="PROSITE" id="PS51746"/>
    </source>
</evidence>
<evidence type="ECO:0000256" key="2">
    <source>
        <dbReference type="ARBA" id="ARBA00022801"/>
    </source>
</evidence>
<comment type="caution">
    <text evidence="6">The sequence shown here is derived from an EMBL/GenBank/DDBJ whole genome shotgun (WGS) entry which is preliminary data.</text>
</comment>
<dbReference type="InterPro" id="IPR000222">
    <property type="entry name" value="PP2C_BS"/>
</dbReference>
<evidence type="ECO:0000313" key="7">
    <source>
        <dbReference type="Proteomes" id="UP000664169"/>
    </source>
</evidence>
<keyword evidence="1" id="KW-0479">Metal-binding</keyword>
<evidence type="ECO:0000313" key="6">
    <source>
        <dbReference type="EMBL" id="CAF9911572.1"/>
    </source>
</evidence>
<dbReference type="CDD" id="cd00143">
    <property type="entry name" value="PP2Cc"/>
    <property type="match status" value="1"/>
</dbReference>
<keyword evidence="7" id="KW-1185">Reference proteome</keyword>
<comment type="similarity">
    <text evidence="4">Belongs to the PP2C family.</text>
</comment>
<dbReference type="PANTHER" id="PTHR13832">
    <property type="entry name" value="PROTEIN PHOSPHATASE 2C"/>
    <property type="match status" value="1"/>
</dbReference>
<keyword evidence="3 4" id="KW-0904">Protein phosphatase</keyword>
<evidence type="ECO:0000256" key="1">
    <source>
        <dbReference type="ARBA" id="ARBA00022723"/>
    </source>
</evidence>
<dbReference type="OrthoDB" id="420076at2759"/>
<dbReference type="InterPro" id="IPR015655">
    <property type="entry name" value="PP2C"/>
</dbReference>
<name>A0A8H3I1M3_9LECA</name>
<dbReference type="SMART" id="SM00332">
    <property type="entry name" value="PP2Cc"/>
    <property type="match status" value="1"/>
</dbReference>
<organism evidence="6 7">
    <name type="scientific">Gomphillus americanus</name>
    <dbReference type="NCBI Taxonomy" id="1940652"/>
    <lineage>
        <taxon>Eukaryota</taxon>
        <taxon>Fungi</taxon>
        <taxon>Dikarya</taxon>
        <taxon>Ascomycota</taxon>
        <taxon>Pezizomycotina</taxon>
        <taxon>Lecanoromycetes</taxon>
        <taxon>OSLEUM clade</taxon>
        <taxon>Ostropomycetidae</taxon>
        <taxon>Ostropales</taxon>
        <taxon>Graphidaceae</taxon>
        <taxon>Gomphilloideae</taxon>
        <taxon>Gomphillus</taxon>
    </lineage>
</organism>
<proteinExistence type="inferred from homology"/>
<dbReference type="PROSITE" id="PS01032">
    <property type="entry name" value="PPM_1"/>
    <property type="match status" value="1"/>
</dbReference>
<dbReference type="GO" id="GO:0046872">
    <property type="term" value="F:metal ion binding"/>
    <property type="evidence" value="ECO:0007669"/>
    <property type="project" value="UniProtKB-KW"/>
</dbReference>
<evidence type="ECO:0000256" key="4">
    <source>
        <dbReference type="RuleBase" id="RU003465"/>
    </source>
</evidence>
<sequence>MAVEPQTFAGRATWQHFYDHEPSFDVLSLEEADRKLIESNDAKDDHMKIGTPTHTKVLATSQPCEDTVVKGRIEGANCTYEVLAIFDGHAGWALSWKMRKEMIPWLAKYLGSNDASDIESDGVVASIKEAFTSYDKHIHDEAIKALDLVHNKDVNALARGWAAMAPVNAGSCALVCVYDTKQSILYTAVVGDSRAILLRPQDGRRQNSPYLVNTLSVDQNGYNAAETERVRSEHQEEDPIEDKKPYRTLGIMVTRAFGDHRYKLSQELVKSMEKKLKGFAPIEKALTPPYLKAEPEVSVTKIQKGDILVMASDGLWDYMTNEGAAQCMQKWMKHFASSPVQDPGMILPQRAGDTINRPFEFETNNDDDSCWKFESESIVAEDDNAAMSLIRNAIGGSRRELFTAVMSVPAPLRRNVVDDISVHVAFF</sequence>
<dbReference type="InterPro" id="IPR001932">
    <property type="entry name" value="PPM-type_phosphatase-like_dom"/>
</dbReference>
<evidence type="ECO:0000256" key="3">
    <source>
        <dbReference type="ARBA" id="ARBA00022912"/>
    </source>
</evidence>
<accession>A0A8H3I1M3</accession>
<dbReference type="AlphaFoldDB" id="A0A8H3I1M3"/>
<dbReference type="SUPFAM" id="SSF81606">
    <property type="entry name" value="PP2C-like"/>
    <property type="match status" value="1"/>
</dbReference>
<dbReference type="GO" id="GO:0004741">
    <property type="term" value="F:[pyruvate dehydrogenase (acetyl-transferring)]-phosphatase activity"/>
    <property type="evidence" value="ECO:0007669"/>
    <property type="project" value="TreeGrafter"/>
</dbReference>
<gene>
    <name evidence="6" type="ORF">GOMPHAMPRED_007458</name>
</gene>
<dbReference type="EMBL" id="CAJPDQ010000006">
    <property type="protein sequence ID" value="CAF9911572.1"/>
    <property type="molecule type" value="Genomic_DNA"/>
</dbReference>
<dbReference type="Pfam" id="PF00481">
    <property type="entry name" value="PP2C"/>
    <property type="match status" value="1"/>
</dbReference>
<feature type="domain" description="PPM-type phosphatase" evidence="5">
    <location>
        <begin position="60"/>
        <end position="427"/>
    </location>
</feature>
<dbReference type="Proteomes" id="UP000664169">
    <property type="component" value="Unassembled WGS sequence"/>
</dbReference>
<keyword evidence="2 4" id="KW-0378">Hydrolase</keyword>
<reference evidence="6" key="1">
    <citation type="submission" date="2021-03" db="EMBL/GenBank/DDBJ databases">
        <authorList>
            <person name="Tagirdzhanova G."/>
        </authorList>
    </citation>
    <scope>NUCLEOTIDE SEQUENCE</scope>
</reference>
<protein>
    <recommendedName>
        <fullName evidence="5">PPM-type phosphatase domain-containing protein</fullName>
    </recommendedName>
</protein>
<dbReference type="GO" id="GO:0005739">
    <property type="term" value="C:mitochondrion"/>
    <property type="evidence" value="ECO:0007669"/>
    <property type="project" value="TreeGrafter"/>
</dbReference>
<dbReference type="PROSITE" id="PS51746">
    <property type="entry name" value="PPM_2"/>
    <property type="match status" value="1"/>
</dbReference>
<dbReference type="PANTHER" id="PTHR13832:SF792">
    <property type="entry name" value="GM14286P"/>
    <property type="match status" value="1"/>
</dbReference>
<dbReference type="InterPro" id="IPR036457">
    <property type="entry name" value="PPM-type-like_dom_sf"/>
</dbReference>
<dbReference type="Gene3D" id="3.60.40.10">
    <property type="entry name" value="PPM-type phosphatase domain"/>
    <property type="match status" value="1"/>
</dbReference>